<organism evidence="2 3">
    <name type="scientific">Trichonephila inaurata madagascariensis</name>
    <dbReference type="NCBI Taxonomy" id="2747483"/>
    <lineage>
        <taxon>Eukaryota</taxon>
        <taxon>Metazoa</taxon>
        <taxon>Ecdysozoa</taxon>
        <taxon>Arthropoda</taxon>
        <taxon>Chelicerata</taxon>
        <taxon>Arachnida</taxon>
        <taxon>Araneae</taxon>
        <taxon>Araneomorphae</taxon>
        <taxon>Entelegynae</taxon>
        <taxon>Araneoidea</taxon>
        <taxon>Nephilidae</taxon>
        <taxon>Trichonephila</taxon>
        <taxon>Trichonephila inaurata</taxon>
    </lineage>
</organism>
<protein>
    <submittedName>
        <fullName evidence="2">Uncharacterized protein</fullName>
    </submittedName>
</protein>
<reference evidence="2" key="1">
    <citation type="submission" date="2020-08" db="EMBL/GenBank/DDBJ databases">
        <title>Multicomponent nature underlies the extraordinary mechanical properties of spider dragline silk.</title>
        <authorList>
            <person name="Kono N."/>
            <person name="Nakamura H."/>
            <person name="Mori M."/>
            <person name="Yoshida Y."/>
            <person name="Ohtoshi R."/>
            <person name="Malay A.D."/>
            <person name="Moran D.A.P."/>
            <person name="Tomita M."/>
            <person name="Numata K."/>
            <person name="Arakawa K."/>
        </authorList>
    </citation>
    <scope>NUCLEOTIDE SEQUENCE</scope>
</reference>
<accession>A0A8X6YXB6</accession>
<keyword evidence="3" id="KW-1185">Reference proteome</keyword>
<evidence type="ECO:0000256" key="1">
    <source>
        <dbReference type="SAM" id="MobiDB-lite"/>
    </source>
</evidence>
<name>A0A8X6YXB6_9ARAC</name>
<dbReference type="AlphaFoldDB" id="A0A8X6YXB6"/>
<dbReference type="Proteomes" id="UP000886998">
    <property type="component" value="Unassembled WGS sequence"/>
</dbReference>
<evidence type="ECO:0000313" key="3">
    <source>
        <dbReference type="Proteomes" id="UP000886998"/>
    </source>
</evidence>
<evidence type="ECO:0000313" key="2">
    <source>
        <dbReference type="EMBL" id="GFY80183.1"/>
    </source>
</evidence>
<comment type="caution">
    <text evidence="2">The sequence shown here is derived from an EMBL/GenBank/DDBJ whole genome shotgun (WGS) entry which is preliminary data.</text>
</comment>
<dbReference type="EMBL" id="BMAV01023858">
    <property type="protein sequence ID" value="GFY80183.1"/>
    <property type="molecule type" value="Genomic_DNA"/>
</dbReference>
<feature type="region of interest" description="Disordered" evidence="1">
    <location>
        <begin position="12"/>
        <end position="33"/>
    </location>
</feature>
<proteinExistence type="predicted"/>
<gene>
    <name evidence="2" type="ORF">TNIN_216501</name>
</gene>
<sequence length="78" mass="8903">MFPSTRWDAEAIINEGDAENPKKGACLTQPSRSRECSNRIATARKNQQFSLKGARNKGTNKQTFDGKKEYLKFWPSEH</sequence>